<dbReference type="EC" id="3.6.1.13" evidence="4"/>
<dbReference type="InterPro" id="IPR020084">
    <property type="entry name" value="NUDIX_hydrolase_CS"/>
</dbReference>
<dbReference type="SUPFAM" id="SSF55811">
    <property type="entry name" value="Nudix"/>
    <property type="match status" value="1"/>
</dbReference>
<sequence>MAKFEEKTIDSKDIYDGKILKLRLDTVELPDGSSSKREIVEHSGGVAVVAVTDSGELLMVRQYRKAMEKELLELPAGKLEAGEDPLECAERELREETGYKAGSIELLSEFYTAPGFCSEKVYVYIAKELEFVGEALDEGEFLEVEKYRIEELGSLLSELQDAKSIIGVMHLMREKEVCSYGN</sequence>
<comment type="caution">
    <text evidence="4">The sequence shown here is derived from an EMBL/GenBank/DDBJ whole genome shotgun (WGS) entry which is preliminary data.</text>
</comment>
<evidence type="ECO:0000256" key="1">
    <source>
        <dbReference type="ARBA" id="ARBA00001946"/>
    </source>
</evidence>
<dbReference type="PANTHER" id="PTHR11839:SF18">
    <property type="entry name" value="NUDIX HYDROLASE DOMAIN-CONTAINING PROTEIN"/>
    <property type="match status" value="1"/>
</dbReference>
<evidence type="ECO:0000313" key="5">
    <source>
        <dbReference type="Proteomes" id="UP000180254"/>
    </source>
</evidence>
<dbReference type="InterPro" id="IPR000086">
    <property type="entry name" value="NUDIX_hydrolase_dom"/>
</dbReference>
<dbReference type="PROSITE" id="PS00893">
    <property type="entry name" value="NUDIX_BOX"/>
    <property type="match status" value="1"/>
</dbReference>
<accession>A0A1S1V991</accession>
<name>A0A1S1V991_9FIRM</name>
<dbReference type="PROSITE" id="PS51462">
    <property type="entry name" value="NUDIX"/>
    <property type="match status" value="1"/>
</dbReference>
<dbReference type="GO" id="GO:0019693">
    <property type="term" value="P:ribose phosphate metabolic process"/>
    <property type="evidence" value="ECO:0007669"/>
    <property type="project" value="TreeGrafter"/>
</dbReference>
<evidence type="ECO:0000256" key="2">
    <source>
        <dbReference type="ARBA" id="ARBA00022801"/>
    </source>
</evidence>
<reference evidence="4 5" key="1">
    <citation type="submission" date="2016-09" db="EMBL/GenBank/DDBJ databases">
        <title>Genome sequence of Eubacterium angustum.</title>
        <authorList>
            <person name="Poehlein A."/>
            <person name="Daniel R."/>
        </authorList>
    </citation>
    <scope>NUCLEOTIDE SEQUENCE [LARGE SCALE GENOMIC DNA]</scope>
    <source>
        <strain evidence="4 5">DSM 1989</strain>
    </source>
</reference>
<keyword evidence="5" id="KW-1185">Reference proteome</keyword>
<feature type="domain" description="Nudix hydrolase" evidence="3">
    <location>
        <begin position="40"/>
        <end position="169"/>
    </location>
</feature>
<dbReference type="Gene3D" id="3.90.79.10">
    <property type="entry name" value="Nucleoside Triphosphate Pyrophosphohydrolase"/>
    <property type="match status" value="1"/>
</dbReference>
<dbReference type="Pfam" id="PF00293">
    <property type="entry name" value="NUDIX"/>
    <property type="match status" value="1"/>
</dbReference>
<evidence type="ECO:0000313" key="4">
    <source>
        <dbReference type="EMBL" id="OHW62975.1"/>
    </source>
</evidence>
<comment type="cofactor">
    <cofactor evidence="1">
        <name>Mg(2+)</name>
        <dbReference type="ChEBI" id="CHEBI:18420"/>
    </cofactor>
</comment>
<evidence type="ECO:0000259" key="3">
    <source>
        <dbReference type="PROSITE" id="PS51462"/>
    </source>
</evidence>
<gene>
    <name evidence="4" type="primary">nudF</name>
    <name evidence="4" type="ORF">EUAN_07590</name>
</gene>
<dbReference type="Proteomes" id="UP000180254">
    <property type="component" value="Unassembled WGS sequence"/>
</dbReference>
<dbReference type="GO" id="GO:0047631">
    <property type="term" value="F:ADP-ribose diphosphatase activity"/>
    <property type="evidence" value="ECO:0007669"/>
    <property type="project" value="UniProtKB-EC"/>
</dbReference>
<proteinExistence type="predicted"/>
<dbReference type="InterPro" id="IPR015797">
    <property type="entry name" value="NUDIX_hydrolase-like_dom_sf"/>
</dbReference>
<keyword evidence="2 4" id="KW-0378">Hydrolase</keyword>
<dbReference type="AlphaFoldDB" id="A0A1S1V991"/>
<organism evidence="4 5">
    <name type="scientific">Andreesenia angusta</name>
    <dbReference type="NCBI Taxonomy" id="39480"/>
    <lineage>
        <taxon>Bacteria</taxon>
        <taxon>Bacillati</taxon>
        <taxon>Bacillota</taxon>
        <taxon>Tissierellia</taxon>
        <taxon>Tissierellales</taxon>
        <taxon>Gottschalkiaceae</taxon>
        <taxon>Andreesenia</taxon>
    </lineage>
</organism>
<dbReference type="STRING" id="39480.EUAN_07590"/>
<dbReference type="PANTHER" id="PTHR11839">
    <property type="entry name" value="UDP/ADP-SUGAR PYROPHOSPHATASE"/>
    <property type="match status" value="1"/>
</dbReference>
<dbReference type="FunFam" id="3.90.79.10:FF:000024">
    <property type="entry name" value="ADP-ribose pyrophosphatase"/>
    <property type="match status" value="1"/>
</dbReference>
<dbReference type="OrthoDB" id="9806150at2"/>
<dbReference type="GO" id="GO:0006753">
    <property type="term" value="P:nucleoside phosphate metabolic process"/>
    <property type="evidence" value="ECO:0007669"/>
    <property type="project" value="TreeGrafter"/>
</dbReference>
<protein>
    <submittedName>
        <fullName evidence="4">ADP-ribose pyrophosphatase</fullName>
        <ecNumber evidence="4">3.6.1.13</ecNumber>
    </submittedName>
</protein>
<dbReference type="GO" id="GO:0005829">
    <property type="term" value="C:cytosol"/>
    <property type="evidence" value="ECO:0007669"/>
    <property type="project" value="TreeGrafter"/>
</dbReference>
<dbReference type="RefSeq" id="WP_071061847.1">
    <property type="nucleotide sequence ID" value="NZ_MKIE01000002.1"/>
</dbReference>
<dbReference type="EMBL" id="MKIE01000002">
    <property type="protein sequence ID" value="OHW62975.1"/>
    <property type="molecule type" value="Genomic_DNA"/>
</dbReference>